<dbReference type="AlphaFoldDB" id="A3II77"/>
<dbReference type="eggNOG" id="COG2358">
    <property type="taxonomic scope" value="Bacteria"/>
</dbReference>
<dbReference type="Proteomes" id="UP000003781">
    <property type="component" value="Unassembled WGS sequence"/>
</dbReference>
<comment type="caution">
    <text evidence="1">The sequence shown here is derived from an EMBL/GenBank/DDBJ whole genome shotgun (WGS) entry which is preliminary data.</text>
</comment>
<keyword evidence="2" id="KW-1185">Reference proteome</keyword>
<organism evidence="1 2">
    <name type="scientific">Crocosphaera chwakensis CCY0110</name>
    <dbReference type="NCBI Taxonomy" id="391612"/>
    <lineage>
        <taxon>Bacteria</taxon>
        <taxon>Bacillati</taxon>
        <taxon>Cyanobacteriota</taxon>
        <taxon>Cyanophyceae</taxon>
        <taxon>Oscillatoriophycideae</taxon>
        <taxon>Chroococcales</taxon>
        <taxon>Aphanothecaceae</taxon>
        <taxon>Crocosphaera</taxon>
        <taxon>Crocosphaera chwakensis</taxon>
    </lineage>
</organism>
<gene>
    <name evidence="1" type="ORF">CY0110_16977</name>
</gene>
<protein>
    <submittedName>
        <fullName evidence="1">Uncharacterized protein</fullName>
    </submittedName>
</protein>
<evidence type="ECO:0000313" key="1">
    <source>
        <dbReference type="EMBL" id="EAZ93509.1"/>
    </source>
</evidence>
<sequence>MTQSDLLAFLNTFANKDEIARLQAESIRAVLPLYDEEVHLSYPKRH</sequence>
<reference evidence="1 2" key="1">
    <citation type="submission" date="2007-03" db="EMBL/GenBank/DDBJ databases">
        <authorList>
            <person name="Stal L."/>
            <person name="Ferriera S."/>
            <person name="Johnson J."/>
            <person name="Kravitz S."/>
            <person name="Beeson K."/>
            <person name="Sutton G."/>
            <person name="Rogers Y.-H."/>
            <person name="Friedman R."/>
            <person name="Frazier M."/>
            <person name="Venter J.C."/>
        </authorList>
    </citation>
    <scope>NUCLEOTIDE SEQUENCE [LARGE SCALE GENOMIC DNA]</scope>
    <source>
        <strain evidence="1 2">CCY0110</strain>
    </source>
</reference>
<accession>A3II77</accession>
<proteinExistence type="predicted"/>
<dbReference type="EMBL" id="AAXW01000002">
    <property type="protein sequence ID" value="EAZ93509.1"/>
    <property type="molecule type" value="Genomic_DNA"/>
</dbReference>
<evidence type="ECO:0000313" key="2">
    <source>
        <dbReference type="Proteomes" id="UP000003781"/>
    </source>
</evidence>
<name>A3II77_9CHRO</name>